<dbReference type="InterPro" id="IPR041682">
    <property type="entry name" value="AAA_14"/>
</dbReference>
<reference evidence="3 4" key="1">
    <citation type="submission" date="2022-06" db="EMBL/GenBank/DDBJ databases">
        <title>Isolation of gut microbiota from human fecal samples.</title>
        <authorList>
            <person name="Pamer E.G."/>
            <person name="Barat B."/>
            <person name="Waligurski E."/>
            <person name="Medina S."/>
            <person name="Paddock L."/>
            <person name="Mostad J."/>
        </authorList>
    </citation>
    <scope>NUCLEOTIDE SEQUENCE [LARGE SCALE GENOMIC DNA]</scope>
    <source>
        <strain evidence="3 4">DFI.9.90</strain>
    </source>
</reference>
<feature type="domain" description="DUF4143" evidence="2">
    <location>
        <begin position="220"/>
        <end position="383"/>
    </location>
</feature>
<evidence type="ECO:0000313" key="4">
    <source>
        <dbReference type="Proteomes" id="UP001205919"/>
    </source>
</evidence>
<dbReference type="EMBL" id="JANFYT010000035">
    <property type="protein sequence ID" value="MCQ4815409.1"/>
    <property type="molecule type" value="Genomic_DNA"/>
</dbReference>
<evidence type="ECO:0000259" key="2">
    <source>
        <dbReference type="Pfam" id="PF13635"/>
    </source>
</evidence>
<keyword evidence="3" id="KW-0067">ATP-binding</keyword>
<dbReference type="AlphaFoldDB" id="A0AAW5K670"/>
<keyword evidence="4" id="KW-1185">Reference proteome</keyword>
<dbReference type="InterPro" id="IPR025420">
    <property type="entry name" value="DUF4143"/>
</dbReference>
<proteinExistence type="predicted"/>
<dbReference type="InterPro" id="IPR027417">
    <property type="entry name" value="P-loop_NTPase"/>
</dbReference>
<dbReference type="Pfam" id="PF13635">
    <property type="entry name" value="DUF4143"/>
    <property type="match status" value="1"/>
</dbReference>
<sequence>MYRTAIEELRKWKDKKAKKPLIIRGARQVGKTWLMKEFGRTDYDRAVYVNFDNNRPMKALFSADMDVRRITAGLELYTNQKIDPANTLLIFDEVQEVPQALSSLKYFNELAPEYQIICAGSLLGTALHHGTSFPVGKVEFLDLYPLSFSEFMLAVKKEKFAALLHEYDFAMVTAFKHEYIELLKKYYFIGGMPEAVMSFIEDESYGGVREIQRRILDAYEQDFSKHAPNEVVPKIRMLWNSIPSQLAKENKKFIYGAVKEGARAREYELALLWLSDCGLVHKVNRAAAPKLPLKAYEDLKAFKLFIVDVGLLACMTGLDKKILMEGNDLFKEFKGALTEQYVLQQMKTVKGINVYYWTNDRGGAEIDFLIDNGSNVIPVEVKAETNLQAKSLKTFYEKFKPETSVRISMSDYKDEGWLKNLPLYAADNISRYADLA</sequence>
<dbReference type="RefSeq" id="WP_008709709.1">
    <property type="nucleotide sequence ID" value="NZ_CABKQM010000004.1"/>
</dbReference>
<dbReference type="PANTHER" id="PTHR33295">
    <property type="entry name" value="ATPASE"/>
    <property type="match status" value="1"/>
</dbReference>
<comment type="caution">
    <text evidence="3">The sequence shown here is derived from an EMBL/GenBank/DDBJ whole genome shotgun (WGS) entry which is preliminary data.</text>
</comment>
<name>A0AAW5K670_9BACT</name>
<keyword evidence="3" id="KW-0547">Nucleotide-binding</keyword>
<organism evidence="3 4">
    <name type="scientific">Cloacibacillus evryensis</name>
    <dbReference type="NCBI Taxonomy" id="508460"/>
    <lineage>
        <taxon>Bacteria</taxon>
        <taxon>Thermotogati</taxon>
        <taxon>Synergistota</taxon>
        <taxon>Synergistia</taxon>
        <taxon>Synergistales</taxon>
        <taxon>Synergistaceae</taxon>
        <taxon>Cloacibacillus</taxon>
    </lineage>
</organism>
<accession>A0AAW5K670</accession>
<protein>
    <submittedName>
        <fullName evidence="3">ATP-binding protein</fullName>
    </submittedName>
</protein>
<evidence type="ECO:0000259" key="1">
    <source>
        <dbReference type="Pfam" id="PF13173"/>
    </source>
</evidence>
<evidence type="ECO:0000313" key="3">
    <source>
        <dbReference type="EMBL" id="MCQ4815409.1"/>
    </source>
</evidence>
<dbReference type="SUPFAM" id="SSF52540">
    <property type="entry name" value="P-loop containing nucleoside triphosphate hydrolases"/>
    <property type="match status" value="1"/>
</dbReference>
<dbReference type="Proteomes" id="UP001205919">
    <property type="component" value="Unassembled WGS sequence"/>
</dbReference>
<feature type="domain" description="AAA" evidence="1">
    <location>
        <begin position="18"/>
        <end position="152"/>
    </location>
</feature>
<dbReference type="PANTHER" id="PTHR33295:SF7">
    <property type="entry name" value="ATPASE"/>
    <property type="match status" value="1"/>
</dbReference>
<gene>
    <name evidence="3" type="ORF">NE630_13295</name>
</gene>
<dbReference type="GO" id="GO:0005524">
    <property type="term" value="F:ATP binding"/>
    <property type="evidence" value="ECO:0007669"/>
    <property type="project" value="UniProtKB-KW"/>
</dbReference>
<dbReference type="Pfam" id="PF13173">
    <property type="entry name" value="AAA_14"/>
    <property type="match status" value="1"/>
</dbReference>